<dbReference type="Proteomes" id="UP000228626">
    <property type="component" value="Unassembled WGS sequence"/>
</dbReference>
<evidence type="ECO:0000313" key="2">
    <source>
        <dbReference type="Proteomes" id="UP000228626"/>
    </source>
</evidence>
<sequence length="86" mass="10042">MVEEVKGLARKEKMKIYEFSPRTVRKIVCGNGNASKKEAAQIICSLYPELKIYLNQDRRYKELYWGHAFDSAGLGVCYLKKAKFYR</sequence>
<dbReference type="Gene3D" id="3.30.420.10">
    <property type="entry name" value="Ribonuclease H-like superfamily/Ribonuclease H"/>
    <property type="match status" value="1"/>
</dbReference>
<dbReference type="InterPro" id="IPR036397">
    <property type="entry name" value="RNaseH_sf"/>
</dbReference>
<accession>A0A2H0V1S3</accession>
<gene>
    <name evidence="1" type="ORF">COT99_02980</name>
</gene>
<protein>
    <submittedName>
        <fullName evidence="1">Uncharacterized protein</fullName>
    </submittedName>
</protein>
<evidence type="ECO:0000313" key="1">
    <source>
        <dbReference type="EMBL" id="PIR93043.1"/>
    </source>
</evidence>
<proteinExistence type="predicted"/>
<dbReference type="EMBL" id="PFAR01000036">
    <property type="protein sequence ID" value="PIR93043.1"/>
    <property type="molecule type" value="Genomic_DNA"/>
</dbReference>
<name>A0A2H0V1S3_9BACT</name>
<dbReference type="GO" id="GO:0003676">
    <property type="term" value="F:nucleic acid binding"/>
    <property type="evidence" value="ECO:0007669"/>
    <property type="project" value="InterPro"/>
</dbReference>
<organism evidence="1 2">
    <name type="scientific">Candidatus Falkowbacteria bacterium CG10_big_fil_rev_8_21_14_0_10_43_10</name>
    <dbReference type="NCBI Taxonomy" id="1974567"/>
    <lineage>
        <taxon>Bacteria</taxon>
        <taxon>Candidatus Falkowiibacteriota</taxon>
    </lineage>
</organism>
<reference evidence="2" key="1">
    <citation type="submission" date="2017-09" db="EMBL/GenBank/DDBJ databases">
        <title>Depth-based differentiation of microbial function through sediment-hosted aquifers and enrichment of novel symbionts in the deep terrestrial subsurface.</title>
        <authorList>
            <person name="Probst A.J."/>
            <person name="Ladd B."/>
            <person name="Jarett J.K."/>
            <person name="Geller-Mcgrath D.E."/>
            <person name="Sieber C.M.K."/>
            <person name="Emerson J.B."/>
            <person name="Anantharaman K."/>
            <person name="Thomas B.C."/>
            <person name="Malmstrom R."/>
            <person name="Stieglmeier M."/>
            <person name="Klingl A."/>
            <person name="Woyke T."/>
            <person name="Ryan C.M."/>
            <person name="Banfield J.F."/>
        </authorList>
    </citation>
    <scope>NUCLEOTIDE SEQUENCE [LARGE SCALE GENOMIC DNA]</scope>
</reference>
<dbReference type="AlphaFoldDB" id="A0A2H0V1S3"/>
<comment type="caution">
    <text evidence="1">The sequence shown here is derived from an EMBL/GenBank/DDBJ whole genome shotgun (WGS) entry which is preliminary data.</text>
</comment>